<proteinExistence type="predicted"/>
<dbReference type="Proteomes" id="UP000756346">
    <property type="component" value="Unassembled WGS sequence"/>
</dbReference>
<gene>
    <name evidence="1" type="ORF">B0I36DRAFT_257690</name>
</gene>
<keyword evidence="2" id="KW-1185">Reference proteome</keyword>
<dbReference type="GeneID" id="70180580"/>
<reference evidence="1" key="1">
    <citation type="journal article" date="2021" name="Nat. Commun.">
        <title>Genetic determinants of endophytism in the Arabidopsis root mycobiome.</title>
        <authorList>
            <person name="Mesny F."/>
            <person name="Miyauchi S."/>
            <person name="Thiergart T."/>
            <person name="Pickel B."/>
            <person name="Atanasova L."/>
            <person name="Karlsson M."/>
            <person name="Huettel B."/>
            <person name="Barry K.W."/>
            <person name="Haridas S."/>
            <person name="Chen C."/>
            <person name="Bauer D."/>
            <person name="Andreopoulos W."/>
            <person name="Pangilinan J."/>
            <person name="LaButti K."/>
            <person name="Riley R."/>
            <person name="Lipzen A."/>
            <person name="Clum A."/>
            <person name="Drula E."/>
            <person name="Henrissat B."/>
            <person name="Kohler A."/>
            <person name="Grigoriev I.V."/>
            <person name="Martin F.M."/>
            <person name="Hacquard S."/>
        </authorList>
    </citation>
    <scope>NUCLEOTIDE SEQUENCE</scope>
    <source>
        <strain evidence="1">MPI-CAGE-CH-0230</strain>
    </source>
</reference>
<organism evidence="1 2">
    <name type="scientific">Microdochium trichocladiopsis</name>
    <dbReference type="NCBI Taxonomy" id="1682393"/>
    <lineage>
        <taxon>Eukaryota</taxon>
        <taxon>Fungi</taxon>
        <taxon>Dikarya</taxon>
        <taxon>Ascomycota</taxon>
        <taxon>Pezizomycotina</taxon>
        <taxon>Sordariomycetes</taxon>
        <taxon>Xylariomycetidae</taxon>
        <taxon>Xylariales</taxon>
        <taxon>Microdochiaceae</taxon>
        <taxon>Microdochium</taxon>
    </lineage>
</organism>
<accession>A0A9P8XPS7</accession>
<dbReference type="AlphaFoldDB" id="A0A9P8XPS7"/>
<dbReference type="RefSeq" id="XP_046003998.1">
    <property type="nucleotide sequence ID" value="XM_046151034.1"/>
</dbReference>
<sequence length="142" mass="15251">MCHGHPKMHPCSHMSVKWMFCHKAPFDPSTGFQIGPCRSPNYYPVQSVGKHCSLQFCAFKTLGGAWLCCQCGQGPNEFGWCSAPAADGGWPLPDADAAIPGCWSPDAFPGTCGHGCCSSCVPFGELRVFDIEAICSGCPREF</sequence>
<protein>
    <submittedName>
        <fullName evidence="1">Uncharacterized protein</fullName>
    </submittedName>
</protein>
<evidence type="ECO:0000313" key="1">
    <source>
        <dbReference type="EMBL" id="KAH7009370.1"/>
    </source>
</evidence>
<name>A0A9P8XPS7_9PEZI</name>
<dbReference type="OrthoDB" id="4629699at2759"/>
<evidence type="ECO:0000313" key="2">
    <source>
        <dbReference type="Proteomes" id="UP000756346"/>
    </source>
</evidence>
<dbReference type="EMBL" id="JAGTJQ010000018">
    <property type="protein sequence ID" value="KAH7009370.1"/>
    <property type="molecule type" value="Genomic_DNA"/>
</dbReference>
<comment type="caution">
    <text evidence="1">The sequence shown here is derived from an EMBL/GenBank/DDBJ whole genome shotgun (WGS) entry which is preliminary data.</text>
</comment>